<sequence>MNNILFFKIIKNKCLFREILKLCKQHDEIGYSFYDIPMGYLCRKKKWDIFDDKFDKYIDVINNPSRPIYNNRHLLVDFTKNDFHDFFSHNTSYSRFLKIYNFFQKDIQNLHYQMKDSINLLELSILANAEIEIIDHLYKIKPLSSYNLYTYLRQVATCGSIEIFDYLFKVKTEAHLQDLHQTCVKACLSQNYKLAQHIIDLLLNYNVNQKFEINLFPLEVIKYLIAKVDSSKLEISKIPPDYDDSIDLIMDCLKGKYNINTSKNPILDSGKASRLGNLELLQQMKKIKKKFTIMHWNGWSEASNTETMDFFLDKITISQDEFTTYAINCKDLNLLRHIIEKRGFKTFNQRIWCANSQVLEYLSSISLLPPFEADNIHGVNIDIKTLELKYKSNPSALTTRTLSACIKQKNLECVDFLLSKSIVTHVSTNALQSSLMHCDFKMYNYLKNYISLTATNPLQLIMKNDMYFWVRSQSELILKMIREEHYECIEIMQDLNRASLFSIISDHHIQKLISLPAMKKYKMMNLLFNAPTTYHKSKLFRAFVESVELGILNLTRFLIPLLQFQFSKAQFISEVNNQDHLFASRRFKHRSLLEIAPFISDTVYKQLLDRFPLLLNYKVFSFLQDDQEFKRNEFIVDLLQKAKRSNDFSLINLLASMNIKMEFDTEPFISTDIDSKTLSFLHNEKLSLSCQLSSKTLQYLKENQFLEILYPPSYLNHNKCLFEF</sequence>
<dbReference type="Proteomes" id="UP000695562">
    <property type="component" value="Unassembled WGS sequence"/>
</dbReference>
<dbReference type="AlphaFoldDB" id="A0A8J4PTU0"/>
<gene>
    <name evidence="1" type="ORF">CYY_009340</name>
</gene>
<keyword evidence="2" id="KW-1185">Reference proteome</keyword>
<evidence type="ECO:0000313" key="2">
    <source>
        <dbReference type="Proteomes" id="UP000695562"/>
    </source>
</evidence>
<dbReference type="EMBL" id="AJWJ01000683">
    <property type="protein sequence ID" value="KAF2069341.1"/>
    <property type="molecule type" value="Genomic_DNA"/>
</dbReference>
<organism evidence="1 2">
    <name type="scientific">Polysphondylium violaceum</name>
    <dbReference type="NCBI Taxonomy" id="133409"/>
    <lineage>
        <taxon>Eukaryota</taxon>
        <taxon>Amoebozoa</taxon>
        <taxon>Evosea</taxon>
        <taxon>Eumycetozoa</taxon>
        <taxon>Dictyostelia</taxon>
        <taxon>Dictyosteliales</taxon>
        <taxon>Dictyosteliaceae</taxon>
        <taxon>Polysphondylium</taxon>
    </lineage>
</organism>
<protein>
    <submittedName>
        <fullName evidence="1">Uncharacterized protein</fullName>
    </submittedName>
</protein>
<comment type="caution">
    <text evidence="1">The sequence shown here is derived from an EMBL/GenBank/DDBJ whole genome shotgun (WGS) entry which is preliminary data.</text>
</comment>
<reference evidence="1" key="1">
    <citation type="submission" date="2020-01" db="EMBL/GenBank/DDBJ databases">
        <title>Development of genomics and gene disruption for Polysphondylium violaceum indicates a role for the polyketide synthase stlB in stalk morphogenesis.</title>
        <authorList>
            <person name="Narita B."/>
            <person name="Kawabe Y."/>
            <person name="Kin K."/>
            <person name="Saito T."/>
            <person name="Gibbs R."/>
            <person name="Kuspa A."/>
            <person name="Muzny D."/>
            <person name="Queller D."/>
            <person name="Richards S."/>
            <person name="Strassman J."/>
            <person name="Sucgang R."/>
            <person name="Worley K."/>
            <person name="Schaap P."/>
        </authorList>
    </citation>
    <scope>NUCLEOTIDE SEQUENCE</scope>
    <source>
        <strain evidence="1">QSvi11</strain>
    </source>
</reference>
<name>A0A8J4PTU0_9MYCE</name>
<accession>A0A8J4PTU0</accession>
<evidence type="ECO:0000313" key="1">
    <source>
        <dbReference type="EMBL" id="KAF2069341.1"/>
    </source>
</evidence>
<proteinExistence type="predicted"/>